<feature type="coiled-coil region" evidence="1">
    <location>
        <begin position="7"/>
        <end position="69"/>
    </location>
</feature>
<keyword evidence="3" id="KW-1185">Reference proteome</keyword>
<name>A0ABU5ZKL3_9BACL</name>
<protein>
    <submittedName>
        <fullName evidence="2">Uncharacterized protein</fullName>
    </submittedName>
</protein>
<dbReference type="EMBL" id="JAYJLD010000027">
    <property type="protein sequence ID" value="MEB3103063.1"/>
    <property type="molecule type" value="Genomic_DNA"/>
</dbReference>
<evidence type="ECO:0000313" key="2">
    <source>
        <dbReference type="EMBL" id="MEB3103063.1"/>
    </source>
</evidence>
<dbReference type="Proteomes" id="UP001310386">
    <property type="component" value="Unassembled WGS sequence"/>
</dbReference>
<comment type="caution">
    <text evidence="2">The sequence shown here is derived from an EMBL/GenBank/DDBJ whole genome shotgun (WGS) entry which is preliminary data.</text>
</comment>
<accession>A0ABU5ZKL3</accession>
<keyword evidence="1" id="KW-0175">Coiled coil</keyword>
<gene>
    <name evidence="2" type="ORF">VF724_15510</name>
</gene>
<evidence type="ECO:0000313" key="3">
    <source>
        <dbReference type="Proteomes" id="UP001310386"/>
    </source>
</evidence>
<proteinExistence type="predicted"/>
<dbReference type="RefSeq" id="WP_371755190.1">
    <property type="nucleotide sequence ID" value="NZ_JAYJLD010000027.1"/>
</dbReference>
<reference evidence="2" key="1">
    <citation type="submission" date="2023-12" db="EMBL/GenBank/DDBJ databases">
        <title>Fervidustalea candida gen. nov., sp. nov., a novel member of the family Paenibacillaceae isolated from a geothermal area.</title>
        <authorList>
            <person name="Li W.-J."/>
            <person name="Jiao J.-Y."/>
            <person name="Chen Y."/>
        </authorList>
    </citation>
    <scope>NUCLEOTIDE SEQUENCE</scope>
    <source>
        <strain evidence="2">SYSU GA230002</strain>
    </source>
</reference>
<evidence type="ECO:0000256" key="1">
    <source>
        <dbReference type="SAM" id="Coils"/>
    </source>
</evidence>
<sequence>MSDQTIAQRLSIEYDRLADENRKLREEVARLRGALQGAAQAANIAGAELKRLQREREKLVEGLRTFLAELNRRYKESHHKWETEADLYEQGMAAGFDIAENRLRDILKEIGVEP</sequence>
<organism evidence="2 3">
    <name type="scientific">Ferviditalea candida</name>
    <dbReference type="NCBI Taxonomy" id="3108399"/>
    <lineage>
        <taxon>Bacteria</taxon>
        <taxon>Bacillati</taxon>
        <taxon>Bacillota</taxon>
        <taxon>Bacilli</taxon>
        <taxon>Bacillales</taxon>
        <taxon>Paenibacillaceae</taxon>
        <taxon>Ferviditalea</taxon>
    </lineage>
</organism>